<dbReference type="EMBL" id="CM047944">
    <property type="protein sequence ID" value="KAI9899801.1"/>
    <property type="molecule type" value="Genomic_DNA"/>
</dbReference>
<dbReference type="Proteomes" id="UP001163324">
    <property type="component" value="Chromosome 5"/>
</dbReference>
<reference evidence="1" key="1">
    <citation type="submission" date="2022-10" db="EMBL/GenBank/DDBJ databases">
        <title>Complete Genome of Trichothecium roseum strain YXFP-22015, a Plant Pathogen Isolated from Citrus.</title>
        <authorList>
            <person name="Wang Y."/>
            <person name="Zhu L."/>
        </authorList>
    </citation>
    <scope>NUCLEOTIDE SEQUENCE</scope>
    <source>
        <strain evidence="1">YXFP-22015</strain>
    </source>
</reference>
<keyword evidence="2" id="KW-1185">Reference proteome</keyword>
<evidence type="ECO:0000313" key="2">
    <source>
        <dbReference type="Proteomes" id="UP001163324"/>
    </source>
</evidence>
<accession>A0ACC0V0R1</accession>
<evidence type="ECO:0000313" key="1">
    <source>
        <dbReference type="EMBL" id="KAI9899801.1"/>
    </source>
</evidence>
<gene>
    <name evidence="1" type="ORF">N3K66_006262</name>
</gene>
<proteinExistence type="predicted"/>
<organism evidence="1 2">
    <name type="scientific">Trichothecium roseum</name>
    <dbReference type="NCBI Taxonomy" id="47278"/>
    <lineage>
        <taxon>Eukaryota</taxon>
        <taxon>Fungi</taxon>
        <taxon>Dikarya</taxon>
        <taxon>Ascomycota</taxon>
        <taxon>Pezizomycotina</taxon>
        <taxon>Sordariomycetes</taxon>
        <taxon>Hypocreomycetidae</taxon>
        <taxon>Hypocreales</taxon>
        <taxon>Hypocreales incertae sedis</taxon>
        <taxon>Trichothecium</taxon>
    </lineage>
</organism>
<name>A0ACC0V0R1_9HYPO</name>
<sequence>MSRLGGWFRAAVKDDEPPPQVQVEKERQDMIEALDWAQLIMNDDIDGAFAALSKGNSAFHRLGAAVTFMMRSVLGFEKSVMVETMERLAAVEPRTWEEQKRAEKIGPREGSVYPVGMEYELIRAETQLMGAVVGVLHENLVEAMRSFYKMRKAYVTLDGIIAHENKIAGDAVVVPPKDGARLEKAMGKTKDNSPKDDSEPEFVDAKETQSGMQTPLDFTTAAATPADSEKGVRLDGKKEVELTDPVDVFIHSGANMCFGFILLMLTLVPPAFGKILSVVGFRGDRPKGVSMLWNNTEHTNIYGGLSGMIVLMYYNVLLGTVDILPHERDFDELAATVGPPTQRCIDLLATMRARYPDSRLWRIEEARQLAAERRIPEAIGLLSTGPASKMKQVAALNDFELALDATYIQDWAMSRDMFLRCKEVNDWSPAFYTYLAGSASLELYRDELIREGKETSEARKFKKQAEAYFKEATPLVGKKKFMARQLPLETFLQRRIKRWEERAAALKVDLVDAVGVSPAMEMTYITNGIKKMSAEEIDRALGNLAWERCPAGDKIKAEEDEAGSWAVIMAALERSKGNFEAAKAVLDEHVTKHDKSIFKGPTKNDFVPAAATYELGVIAWEECCNPPADAADGYRKVKAEECQAQLEKARDWEAYVLDARLGMRVQSGLETLSWFRKKNGWGGI</sequence>
<protein>
    <submittedName>
        <fullName evidence="1">Uncharacterized protein</fullName>
    </submittedName>
</protein>
<comment type="caution">
    <text evidence="1">The sequence shown here is derived from an EMBL/GenBank/DDBJ whole genome shotgun (WGS) entry which is preliminary data.</text>
</comment>